<feature type="transmembrane region" description="Helical" evidence="10">
    <location>
        <begin position="551"/>
        <end position="578"/>
    </location>
</feature>
<evidence type="ECO:0000256" key="8">
    <source>
        <dbReference type="ARBA" id="ARBA00023136"/>
    </source>
</evidence>
<comment type="similarity">
    <text evidence="3 10">Belongs to the glycosyltransferase 39 family.</text>
</comment>
<comment type="caution">
    <text evidence="13">The sequence shown here is derived from an EMBL/GenBank/DDBJ whole genome shotgun (WGS) entry which is preliminary data.</text>
</comment>
<dbReference type="GO" id="GO:0012505">
    <property type="term" value="C:endomembrane system"/>
    <property type="evidence" value="ECO:0007669"/>
    <property type="project" value="UniProtKB-SubCell"/>
</dbReference>
<feature type="transmembrane region" description="Helical" evidence="10">
    <location>
        <begin position="309"/>
        <end position="338"/>
    </location>
</feature>
<evidence type="ECO:0000256" key="1">
    <source>
        <dbReference type="ARBA" id="ARBA00004127"/>
    </source>
</evidence>
<dbReference type="EC" id="2.4.1.-" evidence="10"/>
<dbReference type="EMBL" id="MFAK01000021">
    <property type="protein sequence ID" value="OGD74932.1"/>
    <property type="molecule type" value="Genomic_DNA"/>
</dbReference>
<keyword evidence="4 10" id="KW-0328">Glycosyltransferase</keyword>
<organism evidence="13 14">
    <name type="scientific">Candidatus Collierbacteria bacterium RIFOXYA2_FULL_46_10</name>
    <dbReference type="NCBI Taxonomy" id="1817726"/>
    <lineage>
        <taxon>Bacteria</taxon>
        <taxon>Candidatus Collieribacteriota</taxon>
    </lineage>
</organism>
<dbReference type="Proteomes" id="UP000176191">
    <property type="component" value="Unassembled WGS sequence"/>
</dbReference>
<evidence type="ECO:0000256" key="3">
    <source>
        <dbReference type="ARBA" id="ARBA00007222"/>
    </source>
</evidence>
<dbReference type="AlphaFoldDB" id="A0A1F5F5M0"/>
<feature type="domain" description="Protein O-mannosyl-transferase C-terminal four TM" evidence="12">
    <location>
        <begin position="618"/>
        <end position="782"/>
    </location>
</feature>
<feature type="transmembrane region" description="Helical" evidence="10">
    <location>
        <begin position="154"/>
        <end position="180"/>
    </location>
</feature>
<dbReference type="UniPathway" id="UPA00378"/>
<evidence type="ECO:0000256" key="6">
    <source>
        <dbReference type="ARBA" id="ARBA00022692"/>
    </source>
</evidence>
<dbReference type="InterPro" id="IPR032421">
    <property type="entry name" value="PMT_4TMC"/>
</dbReference>
<dbReference type="PANTHER" id="PTHR10050">
    <property type="entry name" value="DOLICHYL-PHOSPHATE-MANNOSE--PROTEIN MANNOSYLTRANSFERASE"/>
    <property type="match status" value="1"/>
</dbReference>
<protein>
    <recommendedName>
        <fullName evidence="9 10">Polyprenol-phosphate-mannose--protein mannosyltransferase</fullName>
        <ecNumber evidence="10">2.4.1.-</ecNumber>
    </recommendedName>
</protein>
<evidence type="ECO:0000256" key="2">
    <source>
        <dbReference type="ARBA" id="ARBA00004922"/>
    </source>
</evidence>
<dbReference type="PANTHER" id="PTHR10050:SF46">
    <property type="entry name" value="PROTEIN O-MANNOSYL-TRANSFERASE 2"/>
    <property type="match status" value="1"/>
</dbReference>
<keyword evidence="8 10" id="KW-0472">Membrane</keyword>
<keyword evidence="6 10" id="KW-0812">Transmembrane</keyword>
<evidence type="ECO:0000313" key="14">
    <source>
        <dbReference type="Proteomes" id="UP000176191"/>
    </source>
</evidence>
<feature type="transmembrane region" description="Helical" evidence="10">
    <location>
        <begin position="476"/>
        <end position="500"/>
    </location>
</feature>
<dbReference type="Pfam" id="PF02366">
    <property type="entry name" value="PMT"/>
    <property type="match status" value="1"/>
</dbReference>
<dbReference type="GO" id="GO:0004169">
    <property type="term" value="F:dolichyl-phosphate-mannose-protein mannosyltransferase activity"/>
    <property type="evidence" value="ECO:0007669"/>
    <property type="project" value="UniProtKB-UniRule"/>
</dbReference>
<proteinExistence type="inferred from homology"/>
<evidence type="ECO:0000256" key="4">
    <source>
        <dbReference type="ARBA" id="ARBA00022676"/>
    </source>
</evidence>
<feature type="transmembrane region" description="Helical" evidence="10">
    <location>
        <begin position="717"/>
        <end position="739"/>
    </location>
</feature>
<dbReference type="Pfam" id="PF16192">
    <property type="entry name" value="PMT_4TMC"/>
    <property type="match status" value="1"/>
</dbReference>
<comment type="subcellular location">
    <subcellularLocation>
        <location evidence="10">Cell membrane</location>
    </subcellularLocation>
    <subcellularLocation>
        <location evidence="1">Endomembrane system</location>
        <topology evidence="1">Multi-pass membrane protein</topology>
    </subcellularLocation>
</comment>
<feature type="transmembrane region" description="Helical" evidence="10">
    <location>
        <begin position="590"/>
        <end position="611"/>
    </location>
</feature>
<comment type="pathway">
    <text evidence="2 10">Protein modification; protein glycosylation.</text>
</comment>
<evidence type="ECO:0000259" key="12">
    <source>
        <dbReference type="Pfam" id="PF16192"/>
    </source>
</evidence>
<accession>A0A1F5F5M0</accession>
<feature type="transmembrane region" description="Helical" evidence="10">
    <location>
        <begin position="393"/>
        <end position="411"/>
    </location>
</feature>
<gene>
    <name evidence="13" type="ORF">A2228_01835</name>
</gene>
<evidence type="ECO:0000256" key="9">
    <source>
        <dbReference type="ARBA" id="ARBA00093617"/>
    </source>
</evidence>
<feature type="transmembrane region" description="Helical" evidence="10">
    <location>
        <begin position="358"/>
        <end position="381"/>
    </location>
</feature>
<evidence type="ECO:0000256" key="5">
    <source>
        <dbReference type="ARBA" id="ARBA00022679"/>
    </source>
</evidence>
<evidence type="ECO:0000256" key="7">
    <source>
        <dbReference type="ARBA" id="ARBA00022989"/>
    </source>
</evidence>
<feature type="transmembrane region" description="Helical" evidence="10">
    <location>
        <begin position="667"/>
        <end position="686"/>
    </location>
</feature>
<name>A0A1F5F5M0_9BACT</name>
<feature type="domain" description="ArnT-like N-terminal" evidence="11">
    <location>
        <begin position="400"/>
        <end position="615"/>
    </location>
</feature>
<reference evidence="13 14" key="1">
    <citation type="journal article" date="2016" name="Nat. Commun.">
        <title>Thousands of microbial genomes shed light on interconnected biogeochemical processes in an aquifer system.</title>
        <authorList>
            <person name="Anantharaman K."/>
            <person name="Brown C.T."/>
            <person name="Hug L.A."/>
            <person name="Sharon I."/>
            <person name="Castelle C.J."/>
            <person name="Probst A.J."/>
            <person name="Thomas B.C."/>
            <person name="Singh A."/>
            <person name="Wilkins M.J."/>
            <person name="Karaoz U."/>
            <person name="Brodie E.L."/>
            <person name="Williams K.H."/>
            <person name="Hubbard S.S."/>
            <person name="Banfield J.F."/>
        </authorList>
    </citation>
    <scope>NUCLEOTIDE SEQUENCE [LARGE SCALE GENOMIC DNA]</scope>
</reference>
<dbReference type="GO" id="GO:0005886">
    <property type="term" value="C:plasma membrane"/>
    <property type="evidence" value="ECO:0007669"/>
    <property type="project" value="UniProtKB-SubCell"/>
</dbReference>
<feature type="transmembrane region" description="Helical" evidence="10">
    <location>
        <begin position="251"/>
        <end position="272"/>
    </location>
</feature>
<feature type="transmembrane region" description="Helical" evidence="10">
    <location>
        <begin position="746"/>
        <end position="765"/>
    </location>
</feature>
<evidence type="ECO:0000256" key="10">
    <source>
        <dbReference type="RuleBase" id="RU367007"/>
    </source>
</evidence>
<dbReference type="InterPro" id="IPR003342">
    <property type="entry name" value="ArnT-like_N"/>
</dbReference>
<keyword evidence="10" id="KW-1003">Cell membrane</keyword>
<comment type="function">
    <text evidence="10">Protein O-mannosyltransferase that catalyzes the transfer of a single mannose residue from a polyprenol phospho-mannosyl lipidic donor to the hydroxyl group of selected serine and threonine residues in acceptor proteins.</text>
</comment>
<keyword evidence="7 10" id="KW-1133">Transmembrane helix</keyword>
<keyword evidence="5 10" id="KW-0808">Transferase</keyword>
<feature type="transmembrane region" description="Helical" evidence="10">
    <location>
        <begin position="526"/>
        <end position="545"/>
    </location>
</feature>
<feature type="transmembrane region" description="Helical" evidence="10">
    <location>
        <begin position="192"/>
        <end position="211"/>
    </location>
</feature>
<evidence type="ECO:0000313" key="13">
    <source>
        <dbReference type="EMBL" id="OGD74932.1"/>
    </source>
</evidence>
<evidence type="ECO:0000259" key="11">
    <source>
        <dbReference type="Pfam" id="PF02366"/>
    </source>
</evidence>
<feature type="transmembrane region" description="Helical" evidence="10">
    <location>
        <begin position="62"/>
        <end position="80"/>
    </location>
</feature>
<feature type="transmembrane region" description="Helical" evidence="10">
    <location>
        <begin position="115"/>
        <end position="134"/>
    </location>
</feature>
<dbReference type="InterPro" id="IPR027005">
    <property type="entry name" value="PMT-like"/>
</dbReference>
<feature type="transmembrane region" description="Helical" evidence="10">
    <location>
        <begin position="693"/>
        <end position="711"/>
    </location>
</feature>
<sequence length="783" mass="90484">MWHKIWRSNYPLWLTVLFALGIRLWGSTTPAQLYDIATFQAWGNHLLSVGVSHFFTNIWSDYLPLPILTFALPAYLAQITPLSFPFLFKAFHSLIEVWLLVLINRSLPLRSRWITLLLFFSPALIGDTSFWGQVDSLPSLLALYSLTLLRSNSVLSAVFYGLAVAYKPILILISPILWFLAGKRRFWWQFPLLAGTTFFVTAIPTGGLNFIPHLLSRIFEQIGTYPFMTINAWNLWSLLPVNSWIPDNTSILGISAHTAGTILFVVTLLVSLNSWRKHHFALVFAPRMCATILLLFFTFTTRMHERHLLFGLPFLALAISSQKFLVLPFTLYSAYFLFNLYGAFSWVNHAQTWPFSSAFISLISWLVVITSLSLAFIWDWSQFFRSLLVKIKTNQLLVGLLIFATCLRFFTLSHPPQYIFDEVYHAFTSQEYLQNHVEAWEWWTTPPEGVAYEWTHPPLAKYGMVLGMLLFGDQEFGYRFGSAVMGVLSILAVYQLVLALSFPRKTALTAAFLVTIEGLHLVQSRIAMNDIYLLTFLLWSLYSALKSRWKLSAVLFGLAFASKWSAVYGLLPLALIYLHQFKLSLKSALISPQLLLITILVYLLSFVPFLLAGHTYAQLLELHRQMWYYHTHLIATHAYQSTPAQWIFAARPVWYWVKYGQGVLANIYVQSNPLILWFGLAALIFQLKKIFRFPFLFLFVSYLVFVVPWQFSPRIMFFYHYLPSSVFLCILLAVWLSSLRQSYSRLILTLCFIGFLFLTPLFYGFSLPQNYWHTLFSLFPSWK</sequence>
<feature type="transmembrane region" description="Helical" evidence="10">
    <location>
        <begin position="278"/>
        <end position="297"/>
    </location>
</feature>